<gene>
    <name evidence="2" type="ORF">MMIC_P1566</name>
</gene>
<dbReference type="InterPro" id="IPR009875">
    <property type="entry name" value="PilZ_domain"/>
</dbReference>
<dbReference type="OrthoDB" id="5295474at2"/>
<dbReference type="Gene3D" id="2.40.10.220">
    <property type="entry name" value="predicted glycosyltransferase like domains"/>
    <property type="match status" value="1"/>
</dbReference>
<dbReference type="STRING" id="1921010.MMIC_P1566"/>
<evidence type="ECO:0000313" key="2">
    <source>
        <dbReference type="EMBL" id="GAV20597.1"/>
    </source>
</evidence>
<evidence type="ECO:0000259" key="1">
    <source>
        <dbReference type="Pfam" id="PF07238"/>
    </source>
</evidence>
<keyword evidence="3" id="KW-1185">Reference proteome</keyword>
<name>A0A1L8CNX3_9PROT</name>
<dbReference type="Proteomes" id="UP000231632">
    <property type="component" value="Unassembled WGS sequence"/>
</dbReference>
<dbReference type="SUPFAM" id="SSF141371">
    <property type="entry name" value="PilZ domain-like"/>
    <property type="match status" value="1"/>
</dbReference>
<evidence type="ECO:0000313" key="3">
    <source>
        <dbReference type="Proteomes" id="UP000231632"/>
    </source>
</evidence>
<dbReference type="RefSeq" id="WP_072659915.1">
    <property type="nucleotide sequence ID" value="NZ_BDFD01000013.1"/>
</dbReference>
<accession>A0A1L8CNX3</accession>
<proteinExistence type="predicted"/>
<feature type="domain" description="PilZ" evidence="1">
    <location>
        <begin position="38"/>
        <end position="121"/>
    </location>
</feature>
<dbReference type="EMBL" id="BDFD01000013">
    <property type="protein sequence ID" value="GAV20597.1"/>
    <property type="molecule type" value="Genomic_DNA"/>
</dbReference>
<sequence>MSYVDPNTVKLISKIAKGLPPDLQEELLLLVASWKTDVRNAPRWHFVEILGFTSEQGTHQGRAKNISVTGIFIQTNCHLKLGGHIHMVLSFIADSKPVSLHGHVVRQTSEGIGVKFDLTLMETHYLEKMILDYHETIR</sequence>
<comment type="caution">
    <text evidence="2">The sequence shown here is derived from an EMBL/GenBank/DDBJ whole genome shotgun (WGS) entry which is preliminary data.</text>
</comment>
<dbReference type="GO" id="GO:0035438">
    <property type="term" value="F:cyclic-di-GMP binding"/>
    <property type="evidence" value="ECO:0007669"/>
    <property type="project" value="InterPro"/>
</dbReference>
<protein>
    <submittedName>
        <fullName evidence="2">PilZ domain protein</fullName>
    </submittedName>
</protein>
<dbReference type="Pfam" id="PF07238">
    <property type="entry name" value="PilZ"/>
    <property type="match status" value="1"/>
</dbReference>
<organism evidence="2 3">
    <name type="scientific">Mariprofundus micogutta</name>
    <dbReference type="NCBI Taxonomy" id="1921010"/>
    <lineage>
        <taxon>Bacteria</taxon>
        <taxon>Pseudomonadati</taxon>
        <taxon>Pseudomonadota</taxon>
        <taxon>Candidatius Mariprofundia</taxon>
        <taxon>Mariprofundales</taxon>
        <taxon>Mariprofundaceae</taxon>
        <taxon>Mariprofundus</taxon>
    </lineage>
</organism>
<reference evidence="2 3" key="1">
    <citation type="journal article" date="2017" name="Arch. Microbiol.">
        <title>Mariprofundus micogutta sp. nov., a novel iron-oxidizing zetaproteobacterium isolated from a deep-sea hydrothermal field at the Bayonnaise knoll of the Izu-Ogasawara arc, and a description of Mariprofundales ord. nov. and Zetaproteobacteria classis nov.</title>
        <authorList>
            <person name="Makita H."/>
            <person name="Tanaka E."/>
            <person name="Mitsunobu S."/>
            <person name="Miyazaki M."/>
            <person name="Nunoura T."/>
            <person name="Uematsu K."/>
            <person name="Takaki Y."/>
            <person name="Nishi S."/>
            <person name="Shimamura S."/>
            <person name="Takai K."/>
        </authorList>
    </citation>
    <scope>NUCLEOTIDE SEQUENCE [LARGE SCALE GENOMIC DNA]</scope>
    <source>
        <strain evidence="2 3">ET2</strain>
    </source>
</reference>
<dbReference type="AlphaFoldDB" id="A0A1L8CNX3"/>